<feature type="transmembrane region" description="Helical" evidence="1">
    <location>
        <begin position="102"/>
        <end position="132"/>
    </location>
</feature>
<feature type="transmembrane region" description="Helical" evidence="1">
    <location>
        <begin position="152"/>
        <end position="173"/>
    </location>
</feature>
<dbReference type="RefSeq" id="WP_126825255.1">
    <property type="nucleotide sequence ID" value="NZ_JBHLWU010000002.1"/>
</dbReference>
<keyword evidence="1" id="KW-0472">Membrane</keyword>
<protein>
    <submittedName>
        <fullName evidence="2">ABC transporter permease</fullName>
    </submittedName>
</protein>
<dbReference type="OrthoDB" id="2184704at2"/>
<feature type="transmembrane region" description="Helical" evidence="1">
    <location>
        <begin position="57"/>
        <end position="81"/>
    </location>
</feature>
<keyword evidence="1" id="KW-1133">Transmembrane helix</keyword>
<feature type="transmembrane region" description="Helical" evidence="1">
    <location>
        <begin position="219"/>
        <end position="239"/>
    </location>
</feature>
<dbReference type="EMBL" id="NGJZ01000002">
    <property type="protein sequence ID" value="RSU07312.1"/>
    <property type="molecule type" value="Genomic_DNA"/>
</dbReference>
<reference evidence="2 3" key="1">
    <citation type="submission" date="2017-05" db="EMBL/GenBank/DDBJ databases">
        <title>Vagococcus spp. assemblies.</title>
        <authorList>
            <person name="Gulvik C.A."/>
        </authorList>
    </citation>
    <scope>NUCLEOTIDE SEQUENCE [LARGE SCALE GENOMIC DNA]</scope>
    <source>
        <strain evidence="2 3">DSM 24756</strain>
    </source>
</reference>
<dbReference type="AlphaFoldDB" id="A0A430AHA7"/>
<sequence length="250" mass="28385">MKNIIQAELFKMFKRRIFIGILCLSSFSLLYALGIYFKWQFIVIDGRVDIISFSTSMWALLMMLGIPLVLFSFLGASTLGGEVSDGQILLEIIRTKSRGKLVIGKFFSVSIALLICYLMSYVLSTLFYIIFISHSENGKGILLDFKDYHLHLVLESIVGCTFLVLFIVIGMLFSINFGTFRAVIFSMLVYVGLKFISNIEAINKWLPGYFTLVEDSDYSVALIIYHFAIIVGISILLLVRIKKQMKKKSL</sequence>
<proteinExistence type="predicted"/>
<accession>A0A430AHA7</accession>
<feature type="transmembrane region" description="Helical" evidence="1">
    <location>
        <begin position="180"/>
        <end position="199"/>
    </location>
</feature>
<evidence type="ECO:0000256" key="1">
    <source>
        <dbReference type="SAM" id="Phobius"/>
    </source>
</evidence>
<evidence type="ECO:0000313" key="2">
    <source>
        <dbReference type="EMBL" id="RSU07312.1"/>
    </source>
</evidence>
<organism evidence="2 3">
    <name type="scientific">Vagococcus entomophilus</name>
    <dbReference type="NCBI Taxonomy" id="1160095"/>
    <lineage>
        <taxon>Bacteria</taxon>
        <taxon>Bacillati</taxon>
        <taxon>Bacillota</taxon>
        <taxon>Bacilli</taxon>
        <taxon>Lactobacillales</taxon>
        <taxon>Enterococcaceae</taxon>
        <taxon>Vagococcus</taxon>
    </lineage>
</organism>
<keyword evidence="1" id="KW-0812">Transmembrane</keyword>
<feature type="transmembrane region" description="Helical" evidence="1">
    <location>
        <begin position="17"/>
        <end position="37"/>
    </location>
</feature>
<comment type="caution">
    <text evidence="2">The sequence shown here is derived from an EMBL/GenBank/DDBJ whole genome shotgun (WGS) entry which is preliminary data.</text>
</comment>
<name>A0A430AHA7_9ENTE</name>
<gene>
    <name evidence="2" type="ORF">CBF30_08660</name>
</gene>
<evidence type="ECO:0000313" key="3">
    <source>
        <dbReference type="Proteomes" id="UP000288669"/>
    </source>
</evidence>
<dbReference type="Proteomes" id="UP000288669">
    <property type="component" value="Unassembled WGS sequence"/>
</dbReference>
<keyword evidence="3" id="KW-1185">Reference proteome</keyword>